<evidence type="ECO:0000313" key="3">
    <source>
        <dbReference type="Proteomes" id="UP000278351"/>
    </source>
</evidence>
<evidence type="ECO:0000256" key="1">
    <source>
        <dbReference type="SAM" id="MobiDB-lite"/>
    </source>
</evidence>
<dbReference type="AlphaFoldDB" id="A0A3N4Q918"/>
<accession>A0A3N4Q918</accession>
<sequence length="69" mass="7564">MGRAASLRSGAPAAPEDRATRLSLQAIQPATSFSNKMSPAHWYSKPEWLMPDIAGTINLPVTEHYNILK</sequence>
<keyword evidence="3" id="KW-1185">Reference proteome</keyword>
<gene>
    <name evidence="2" type="ORF">EGT74_02950</name>
</gene>
<evidence type="ECO:0000313" key="2">
    <source>
        <dbReference type="EMBL" id="RPE12527.1"/>
    </source>
</evidence>
<feature type="region of interest" description="Disordered" evidence="1">
    <location>
        <begin position="1"/>
        <end position="21"/>
    </location>
</feature>
<dbReference type="Proteomes" id="UP000278351">
    <property type="component" value="Unassembled WGS sequence"/>
</dbReference>
<name>A0A3N4Q918_9BACT</name>
<protein>
    <submittedName>
        <fullName evidence="2">Uncharacterized protein</fullName>
    </submittedName>
</protein>
<dbReference type="RefSeq" id="WP_123845039.1">
    <property type="nucleotide sequence ID" value="NZ_RPDH01000001.1"/>
</dbReference>
<proteinExistence type="predicted"/>
<organism evidence="2 3">
    <name type="scientific">Chitinophaga lutea</name>
    <dbReference type="NCBI Taxonomy" id="2488634"/>
    <lineage>
        <taxon>Bacteria</taxon>
        <taxon>Pseudomonadati</taxon>
        <taxon>Bacteroidota</taxon>
        <taxon>Chitinophagia</taxon>
        <taxon>Chitinophagales</taxon>
        <taxon>Chitinophagaceae</taxon>
        <taxon>Chitinophaga</taxon>
    </lineage>
</organism>
<comment type="caution">
    <text evidence="2">The sequence shown here is derived from an EMBL/GenBank/DDBJ whole genome shotgun (WGS) entry which is preliminary data.</text>
</comment>
<reference evidence="2 3" key="1">
    <citation type="submission" date="2018-11" db="EMBL/GenBank/DDBJ databases">
        <title>Chitinophaga lutea sp.nov., isolate from arsenic contaminated soil.</title>
        <authorList>
            <person name="Zong Y."/>
        </authorList>
    </citation>
    <scope>NUCLEOTIDE SEQUENCE [LARGE SCALE GENOMIC DNA]</scope>
    <source>
        <strain evidence="2 3">ZY74</strain>
    </source>
</reference>
<dbReference type="EMBL" id="RPDH01000001">
    <property type="protein sequence ID" value="RPE12527.1"/>
    <property type="molecule type" value="Genomic_DNA"/>
</dbReference>